<sequence>MTLTRCGGRSDRGIDLRGTWTPPIPPSLRSSFELPNFPSSARRSSRSPPSPEEAKERLKAGLEPSSEAAFSAQDWIPASRTGETWAWEPTAESGTALEPEPEQEGEGQRDITDVSGTTPGAASLDEAIDLASSALESVVTTAAPTSDTRNETNYTPPSIPVLVQCKYHTKSGPKYLRELEGTLGLVAPNTPAIGILCATTSCTPGLRKHLVMSRRALVFAFITPPEFSMELGDNMPPEEEGGFSKLDAEAEEEFNEAERRRKEAEEAEEEATRGAMVEGGKDTAGVNAGVAGDASVDATGESAVVEVPEVATIPWPPKKKRGRPKKSAQAPDPEEVPQISAEDIAAQLQAALSATPQPPSSGSDTSPSLHSISLSSGGVLKQLLWNKATAELIGRGVGVGERFIEGPEGLRTEVIITVDGVAVEETAP</sequence>
<name>U4L537_PYROM</name>
<dbReference type="PANTHER" id="PTHR28133">
    <property type="entry name" value="REQUIRED FOR RESPIRATORY GROWTH PROTEIN 7, MITOCHONDRIAL"/>
    <property type="match status" value="1"/>
</dbReference>
<gene>
    <name evidence="4" type="ORF">PCON_04747</name>
</gene>
<accession>U4L537</accession>
<evidence type="ECO:0000256" key="1">
    <source>
        <dbReference type="ARBA" id="ARBA00004173"/>
    </source>
</evidence>
<evidence type="ECO:0000313" key="4">
    <source>
        <dbReference type="EMBL" id="CCX05160.1"/>
    </source>
</evidence>
<feature type="region of interest" description="Disordered" evidence="3">
    <location>
        <begin position="90"/>
        <end position="121"/>
    </location>
</feature>
<feature type="region of interest" description="Disordered" evidence="3">
    <location>
        <begin position="1"/>
        <end position="75"/>
    </location>
</feature>
<feature type="region of interest" description="Disordered" evidence="3">
    <location>
        <begin position="250"/>
        <end position="283"/>
    </location>
</feature>
<dbReference type="Pfam" id="PF10356">
    <property type="entry name" value="RRG7"/>
    <property type="match status" value="1"/>
</dbReference>
<organism evidence="4 5">
    <name type="scientific">Pyronema omphalodes (strain CBS 100304)</name>
    <name type="common">Pyronema confluens</name>
    <dbReference type="NCBI Taxonomy" id="1076935"/>
    <lineage>
        <taxon>Eukaryota</taxon>
        <taxon>Fungi</taxon>
        <taxon>Dikarya</taxon>
        <taxon>Ascomycota</taxon>
        <taxon>Pezizomycotina</taxon>
        <taxon>Pezizomycetes</taxon>
        <taxon>Pezizales</taxon>
        <taxon>Pyronemataceae</taxon>
        <taxon>Pyronema</taxon>
    </lineage>
</organism>
<dbReference type="AlphaFoldDB" id="U4L537"/>
<feature type="compositionally biased region" description="Basic residues" evidence="3">
    <location>
        <begin position="317"/>
        <end position="326"/>
    </location>
</feature>
<comment type="subcellular location">
    <subcellularLocation>
        <location evidence="1">Mitochondrion</location>
    </subcellularLocation>
</comment>
<dbReference type="EMBL" id="HF935235">
    <property type="protein sequence ID" value="CCX05160.1"/>
    <property type="molecule type" value="Genomic_DNA"/>
</dbReference>
<reference evidence="4 5" key="1">
    <citation type="journal article" date="2013" name="PLoS Genet.">
        <title>The genome and development-dependent transcriptomes of Pyronema confluens: a window into fungal evolution.</title>
        <authorList>
            <person name="Traeger S."/>
            <person name="Altegoer F."/>
            <person name="Freitag M."/>
            <person name="Gabaldon T."/>
            <person name="Kempken F."/>
            <person name="Kumar A."/>
            <person name="Marcet-Houben M."/>
            <person name="Poggeler S."/>
            <person name="Stajich J.E."/>
            <person name="Nowrousian M."/>
        </authorList>
    </citation>
    <scope>NUCLEOTIDE SEQUENCE [LARGE SCALE GENOMIC DNA]</scope>
    <source>
        <strain evidence="5">CBS 100304</strain>
        <tissue evidence="4">Vegetative mycelium</tissue>
    </source>
</reference>
<dbReference type="InterPro" id="IPR018828">
    <property type="entry name" value="RRG7"/>
</dbReference>
<evidence type="ECO:0008006" key="6">
    <source>
        <dbReference type="Google" id="ProtNLM"/>
    </source>
</evidence>
<dbReference type="Proteomes" id="UP000018144">
    <property type="component" value="Unassembled WGS sequence"/>
</dbReference>
<dbReference type="GO" id="GO:0005739">
    <property type="term" value="C:mitochondrion"/>
    <property type="evidence" value="ECO:0007669"/>
    <property type="project" value="UniProtKB-SubCell"/>
</dbReference>
<keyword evidence="5" id="KW-1185">Reference proteome</keyword>
<evidence type="ECO:0000256" key="2">
    <source>
        <dbReference type="ARBA" id="ARBA00023128"/>
    </source>
</evidence>
<evidence type="ECO:0000313" key="5">
    <source>
        <dbReference type="Proteomes" id="UP000018144"/>
    </source>
</evidence>
<proteinExistence type="predicted"/>
<dbReference type="PANTHER" id="PTHR28133:SF1">
    <property type="entry name" value="REQUIRED FOR RESPIRATORY GROWTH PROTEIN 7, MITOCHONDRIAL"/>
    <property type="match status" value="1"/>
</dbReference>
<keyword evidence="2" id="KW-0496">Mitochondrion</keyword>
<feature type="region of interest" description="Disordered" evidence="3">
    <location>
        <begin position="308"/>
        <end position="337"/>
    </location>
</feature>
<dbReference type="OrthoDB" id="20734at2759"/>
<protein>
    <recommendedName>
        <fullName evidence="6">Restriction endonuclease type IV Mrr domain-containing protein</fullName>
    </recommendedName>
</protein>
<evidence type="ECO:0000256" key="3">
    <source>
        <dbReference type="SAM" id="MobiDB-lite"/>
    </source>
</evidence>